<reference evidence="1 2" key="1">
    <citation type="submission" date="2020-08" db="EMBL/GenBank/DDBJ databases">
        <title>Genome sequence of Weissella diestrammenae KACC 16890T.</title>
        <authorList>
            <person name="Hyun D.-W."/>
            <person name="Bae J.-W."/>
        </authorList>
    </citation>
    <scope>NUCLEOTIDE SEQUENCE [LARGE SCALE GENOMIC DNA]</scope>
    <source>
        <strain evidence="1 2">KACC 16890</strain>
    </source>
</reference>
<proteinExistence type="predicted"/>
<dbReference type="Proteomes" id="UP000515800">
    <property type="component" value="Chromosome"/>
</dbReference>
<organism evidence="1 2">
    <name type="scientific">Weissella diestrammenae</name>
    <dbReference type="NCBI Taxonomy" id="1162633"/>
    <lineage>
        <taxon>Bacteria</taxon>
        <taxon>Bacillati</taxon>
        <taxon>Bacillota</taxon>
        <taxon>Bacilli</taxon>
        <taxon>Lactobacillales</taxon>
        <taxon>Lactobacillaceae</taxon>
        <taxon>Weissella</taxon>
    </lineage>
</organism>
<name>A0A7G9T5M9_9LACO</name>
<evidence type="ECO:0000313" key="2">
    <source>
        <dbReference type="Proteomes" id="UP000515800"/>
    </source>
</evidence>
<dbReference type="AlphaFoldDB" id="A0A7G9T5M9"/>
<dbReference type="EMBL" id="CP060724">
    <property type="protein sequence ID" value="QNN75404.1"/>
    <property type="molecule type" value="Genomic_DNA"/>
</dbReference>
<dbReference type="KEGG" id="wdi:H9L19_00410"/>
<accession>A0A7G9T5M9</accession>
<gene>
    <name evidence="1" type="ORF">H9L19_00410</name>
</gene>
<protein>
    <submittedName>
        <fullName evidence="1">Uncharacterized protein</fullName>
    </submittedName>
</protein>
<sequence>MHDKTLSGMVKIAMADDVLKKMARFFENDYHDRGMVKWQGYYLSDHTEDVADDTSKRKAQANQVAMPEMTIEEISRVLAYAYVNFMAVSIQERNRNEEGFNASIITGFVSGQNDDWVYIGKKAFKMDDIMWAEYVMK</sequence>
<keyword evidence="2" id="KW-1185">Reference proteome</keyword>
<evidence type="ECO:0000313" key="1">
    <source>
        <dbReference type="EMBL" id="QNN75404.1"/>
    </source>
</evidence>
<dbReference type="RefSeq" id="WP_187529237.1">
    <property type="nucleotide sequence ID" value="NZ_CP060724.1"/>
</dbReference>